<sequence length="96" mass="11182">MSEKPFMYQDMTECDLLKWALDYRTEPVIRTFEAIPEEHTWVRPRPNINTPAFIFGHIAVTERLHIGSLVQGVNDIPEKFHSFRAWPANDAEIRAA</sequence>
<gene>
    <name evidence="1" type="ORF">S01H1_64076</name>
</gene>
<comment type="caution">
    <text evidence="1">The sequence shown here is derived from an EMBL/GenBank/DDBJ whole genome shotgun (WGS) entry which is preliminary data.</text>
</comment>
<proteinExistence type="predicted"/>
<name>X0YUU0_9ZZZZ</name>
<reference evidence="1" key="1">
    <citation type="journal article" date="2014" name="Front. Microbiol.">
        <title>High frequency of phylogenetically diverse reductive dehalogenase-homologous genes in deep subseafloor sedimentary metagenomes.</title>
        <authorList>
            <person name="Kawai M."/>
            <person name="Futagami T."/>
            <person name="Toyoda A."/>
            <person name="Takaki Y."/>
            <person name="Nishi S."/>
            <person name="Hori S."/>
            <person name="Arai W."/>
            <person name="Tsubouchi T."/>
            <person name="Morono Y."/>
            <person name="Uchiyama I."/>
            <person name="Ito T."/>
            <person name="Fujiyama A."/>
            <person name="Inagaki F."/>
            <person name="Takami H."/>
        </authorList>
    </citation>
    <scope>NUCLEOTIDE SEQUENCE</scope>
    <source>
        <strain evidence="1">Expedition CK06-06</strain>
    </source>
</reference>
<dbReference type="SUPFAM" id="SSF109854">
    <property type="entry name" value="DinB/YfiT-like putative metalloenzymes"/>
    <property type="match status" value="1"/>
</dbReference>
<organism evidence="1">
    <name type="scientific">marine sediment metagenome</name>
    <dbReference type="NCBI Taxonomy" id="412755"/>
    <lineage>
        <taxon>unclassified sequences</taxon>
        <taxon>metagenomes</taxon>
        <taxon>ecological metagenomes</taxon>
    </lineage>
</organism>
<evidence type="ECO:0008006" key="2">
    <source>
        <dbReference type="Google" id="ProtNLM"/>
    </source>
</evidence>
<dbReference type="AlphaFoldDB" id="X0YUU0"/>
<feature type="non-terminal residue" evidence="1">
    <location>
        <position position="96"/>
    </location>
</feature>
<evidence type="ECO:0000313" key="1">
    <source>
        <dbReference type="EMBL" id="GAG40396.1"/>
    </source>
</evidence>
<dbReference type="InterPro" id="IPR034660">
    <property type="entry name" value="DinB/YfiT-like"/>
</dbReference>
<accession>X0YUU0</accession>
<protein>
    <recommendedName>
        <fullName evidence="2">DinB-like domain-containing protein</fullName>
    </recommendedName>
</protein>
<dbReference type="EMBL" id="BARS01042217">
    <property type="protein sequence ID" value="GAG40396.1"/>
    <property type="molecule type" value="Genomic_DNA"/>
</dbReference>
<dbReference type="Gene3D" id="1.20.120.450">
    <property type="entry name" value="dinb family like domain"/>
    <property type="match status" value="1"/>
</dbReference>